<sequence length="57" mass="6551">MNQELEKAFYIATQIAEENKHESFGPASLIKASLKGKLPNNWISNKTLWTKLFKQVD</sequence>
<dbReference type="EMBL" id="LAZR01049982">
    <property type="protein sequence ID" value="KKK88369.1"/>
    <property type="molecule type" value="Genomic_DNA"/>
</dbReference>
<gene>
    <name evidence="1" type="ORF">LCGC14_2743850</name>
</gene>
<dbReference type="AlphaFoldDB" id="A0A0F9BCN5"/>
<comment type="caution">
    <text evidence="1">The sequence shown here is derived from an EMBL/GenBank/DDBJ whole genome shotgun (WGS) entry which is preliminary data.</text>
</comment>
<name>A0A0F9BCN5_9ZZZZ</name>
<organism evidence="1">
    <name type="scientific">marine sediment metagenome</name>
    <dbReference type="NCBI Taxonomy" id="412755"/>
    <lineage>
        <taxon>unclassified sequences</taxon>
        <taxon>metagenomes</taxon>
        <taxon>ecological metagenomes</taxon>
    </lineage>
</organism>
<proteinExistence type="predicted"/>
<reference evidence="1" key="1">
    <citation type="journal article" date="2015" name="Nature">
        <title>Complex archaea that bridge the gap between prokaryotes and eukaryotes.</title>
        <authorList>
            <person name="Spang A."/>
            <person name="Saw J.H."/>
            <person name="Jorgensen S.L."/>
            <person name="Zaremba-Niedzwiedzka K."/>
            <person name="Martijn J."/>
            <person name="Lind A.E."/>
            <person name="van Eijk R."/>
            <person name="Schleper C."/>
            <person name="Guy L."/>
            <person name="Ettema T.J."/>
        </authorList>
    </citation>
    <scope>NUCLEOTIDE SEQUENCE</scope>
</reference>
<evidence type="ECO:0008006" key="2">
    <source>
        <dbReference type="Google" id="ProtNLM"/>
    </source>
</evidence>
<protein>
    <recommendedName>
        <fullName evidence="2">HTH HARE-type domain-containing protein</fullName>
    </recommendedName>
</protein>
<accession>A0A0F9BCN5</accession>
<evidence type="ECO:0000313" key="1">
    <source>
        <dbReference type="EMBL" id="KKK88369.1"/>
    </source>
</evidence>